<evidence type="ECO:0000256" key="2">
    <source>
        <dbReference type="ARBA" id="ARBA00022573"/>
    </source>
</evidence>
<evidence type="ECO:0000313" key="6">
    <source>
        <dbReference type="EMBL" id="MPN33556.1"/>
    </source>
</evidence>
<dbReference type="InterPro" id="IPR050714">
    <property type="entry name" value="Cobalamin_biosynth_MTase"/>
</dbReference>
<evidence type="ECO:0000256" key="3">
    <source>
        <dbReference type="ARBA" id="ARBA00022603"/>
    </source>
</evidence>
<protein>
    <submittedName>
        <fullName evidence="6">Cobalamin biosynthesis bifunctional protein CbiET</fullName>
    </submittedName>
</protein>
<keyword evidence="3" id="KW-0489">Methyltransferase</keyword>
<dbReference type="GO" id="GO:0009236">
    <property type="term" value="P:cobalamin biosynthetic process"/>
    <property type="evidence" value="ECO:0007669"/>
    <property type="project" value="UniProtKB-KW"/>
</dbReference>
<dbReference type="InterPro" id="IPR029063">
    <property type="entry name" value="SAM-dependent_MTases_sf"/>
</dbReference>
<dbReference type="GO" id="GO:0008276">
    <property type="term" value="F:protein methyltransferase activity"/>
    <property type="evidence" value="ECO:0007669"/>
    <property type="project" value="InterPro"/>
</dbReference>
<keyword evidence="2" id="KW-0169">Cobalamin biosynthesis</keyword>
<dbReference type="GO" id="GO:0032259">
    <property type="term" value="P:methylation"/>
    <property type="evidence" value="ECO:0007669"/>
    <property type="project" value="UniProtKB-KW"/>
</dbReference>
<comment type="caution">
    <text evidence="6">The sequence shown here is derived from an EMBL/GenBank/DDBJ whole genome shotgun (WGS) entry which is preliminary data.</text>
</comment>
<gene>
    <name evidence="6" type="primary">cbiET_14</name>
    <name evidence="6" type="ORF">SDC9_181045</name>
</gene>
<dbReference type="Gene3D" id="3.40.50.150">
    <property type="entry name" value="Vaccinia Virus protein VP39"/>
    <property type="match status" value="1"/>
</dbReference>
<name>A0A645H504_9ZZZZ</name>
<organism evidence="6">
    <name type="scientific">bioreactor metagenome</name>
    <dbReference type="NCBI Taxonomy" id="1076179"/>
    <lineage>
        <taxon>unclassified sequences</taxon>
        <taxon>metagenomes</taxon>
        <taxon>ecological metagenomes</taxon>
    </lineage>
</organism>
<dbReference type="NCBIfam" id="TIGR02469">
    <property type="entry name" value="CbiT"/>
    <property type="match status" value="1"/>
</dbReference>
<evidence type="ECO:0000256" key="4">
    <source>
        <dbReference type="ARBA" id="ARBA00022679"/>
    </source>
</evidence>
<dbReference type="SUPFAM" id="SSF53335">
    <property type="entry name" value="S-adenosyl-L-methionine-dependent methyltransferases"/>
    <property type="match status" value="1"/>
</dbReference>
<keyword evidence="4" id="KW-0808">Transferase</keyword>
<dbReference type="EMBL" id="VSSQ01086122">
    <property type="protein sequence ID" value="MPN33556.1"/>
    <property type="molecule type" value="Genomic_DNA"/>
</dbReference>
<evidence type="ECO:0000256" key="5">
    <source>
        <dbReference type="ARBA" id="ARBA00022691"/>
    </source>
</evidence>
<dbReference type="AlphaFoldDB" id="A0A645H504"/>
<proteinExistence type="predicted"/>
<dbReference type="InterPro" id="IPR014008">
    <property type="entry name" value="Cbl_synth_MTase_CbiT"/>
</dbReference>
<keyword evidence="5" id="KW-0949">S-adenosyl-L-methionine</keyword>
<dbReference type="PANTHER" id="PTHR43182">
    <property type="entry name" value="COBALT-PRECORRIN-6B C(15)-METHYLTRANSFERASE (DECARBOXYLATING)"/>
    <property type="match status" value="1"/>
</dbReference>
<comment type="pathway">
    <text evidence="1">Cofactor biosynthesis; adenosylcobalamin biosynthesis.</text>
</comment>
<evidence type="ECO:0000256" key="1">
    <source>
        <dbReference type="ARBA" id="ARBA00004953"/>
    </source>
</evidence>
<dbReference type="PANTHER" id="PTHR43182:SF1">
    <property type="entry name" value="COBALT-PRECORRIN-7 C(5)-METHYLTRANSFERASE"/>
    <property type="match status" value="1"/>
</dbReference>
<accession>A0A645H504</accession>
<dbReference type="Pfam" id="PF01135">
    <property type="entry name" value="PCMT"/>
    <property type="match status" value="1"/>
</dbReference>
<sequence length="203" mass="21589">MLLINENFTERPPLLPEDADFIRGGAPMTREEVRAVITAKLRLTPDSVVWDLGAGTGSVSVAAARLCRELHAAEIDAEAAALVRANAEKFRLHNVTVHEGSALAVMEHLPDPDVIFIGGSGPELPAILERTAARGAGIRVVVSAVSLKTIALCTEVLAGDKFENFDAAQVAVSRMKTVGKTQIWQAQNPVVIFSATTRAAKGE</sequence>
<reference evidence="6" key="1">
    <citation type="submission" date="2019-08" db="EMBL/GenBank/DDBJ databases">
        <authorList>
            <person name="Kucharzyk K."/>
            <person name="Murdoch R.W."/>
            <person name="Higgins S."/>
            <person name="Loffler F."/>
        </authorList>
    </citation>
    <scope>NUCLEOTIDE SEQUENCE</scope>
</reference>